<keyword evidence="1" id="KW-0812">Transmembrane</keyword>
<feature type="transmembrane region" description="Helical" evidence="1">
    <location>
        <begin position="32"/>
        <end position="50"/>
    </location>
</feature>
<proteinExistence type="predicted"/>
<evidence type="ECO:0000313" key="3">
    <source>
        <dbReference type="Proteomes" id="UP001157418"/>
    </source>
</evidence>
<dbReference type="AlphaFoldDB" id="A0AAU9PGC9"/>
<dbReference type="PANTHER" id="PTHR33133">
    <property type="entry name" value="OS08G0107100 PROTEIN-RELATED"/>
    <property type="match status" value="1"/>
</dbReference>
<protein>
    <submittedName>
        <fullName evidence="2">Uncharacterized protein</fullName>
    </submittedName>
</protein>
<dbReference type="Proteomes" id="UP001157418">
    <property type="component" value="Unassembled WGS sequence"/>
</dbReference>
<feature type="transmembrane region" description="Helical" evidence="1">
    <location>
        <begin position="182"/>
        <end position="211"/>
    </location>
</feature>
<comment type="caution">
    <text evidence="2">The sequence shown here is derived from an EMBL/GenBank/DDBJ whole genome shotgun (WGS) entry which is preliminary data.</text>
</comment>
<keyword evidence="1" id="KW-1133">Transmembrane helix</keyword>
<name>A0AAU9PGC9_9ASTR</name>
<evidence type="ECO:0000256" key="1">
    <source>
        <dbReference type="SAM" id="Phobius"/>
    </source>
</evidence>
<sequence>MVNKSLHRSQTSLRFFEIVRESFKSTRRNGKVLGPILVLVFVSFSLIDFAEKYVLAPVVKDFVLQLAEHPNMVQDFTYNIDQTIYSSALNDIREIVLVKLLIKASSFILSLTFLVALVSSSSEAETAKVLDPKDLNLIILKRWNRPLVSSFYMILLTLGIFFLYFIAIGITTILAVNSWALLFAGAITLSIPVCYFYMVALWIVSIVVSVLEEGFGGLKAIGSAVELIKGKRLQASLMMVVFSVAYGFVHQIGNNIGSNNLKMGTQLAIGIPLTNGLSCSLTLFMFVVYTVFYHEWKTIHDEKERKGFYLPIADGEA</sequence>
<keyword evidence="3" id="KW-1185">Reference proteome</keyword>
<dbReference type="PANTHER" id="PTHR33133:SF39">
    <property type="entry name" value="ABC TRANSPORTER PERMEASE"/>
    <property type="match status" value="1"/>
</dbReference>
<reference evidence="2 3" key="1">
    <citation type="submission" date="2022-01" db="EMBL/GenBank/DDBJ databases">
        <authorList>
            <person name="Xiong W."/>
            <person name="Schranz E."/>
        </authorList>
    </citation>
    <scope>NUCLEOTIDE SEQUENCE [LARGE SCALE GENOMIC DNA]</scope>
</reference>
<keyword evidence="1" id="KW-0472">Membrane</keyword>
<dbReference type="EMBL" id="CAKMRJ010005634">
    <property type="protein sequence ID" value="CAH1449336.1"/>
    <property type="molecule type" value="Genomic_DNA"/>
</dbReference>
<gene>
    <name evidence="2" type="ORF">LVIROSA_LOCUS34824</name>
</gene>
<feature type="transmembrane region" description="Helical" evidence="1">
    <location>
        <begin position="151"/>
        <end position="176"/>
    </location>
</feature>
<accession>A0AAU9PGC9</accession>
<organism evidence="2 3">
    <name type="scientific">Lactuca virosa</name>
    <dbReference type="NCBI Taxonomy" id="75947"/>
    <lineage>
        <taxon>Eukaryota</taxon>
        <taxon>Viridiplantae</taxon>
        <taxon>Streptophyta</taxon>
        <taxon>Embryophyta</taxon>
        <taxon>Tracheophyta</taxon>
        <taxon>Spermatophyta</taxon>
        <taxon>Magnoliopsida</taxon>
        <taxon>eudicotyledons</taxon>
        <taxon>Gunneridae</taxon>
        <taxon>Pentapetalae</taxon>
        <taxon>asterids</taxon>
        <taxon>campanulids</taxon>
        <taxon>Asterales</taxon>
        <taxon>Asteraceae</taxon>
        <taxon>Cichorioideae</taxon>
        <taxon>Cichorieae</taxon>
        <taxon>Lactucinae</taxon>
        <taxon>Lactuca</taxon>
    </lineage>
</organism>
<feature type="transmembrane region" description="Helical" evidence="1">
    <location>
        <begin position="269"/>
        <end position="293"/>
    </location>
</feature>
<feature type="transmembrane region" description="Helical" evidence="1">
    <location>
        <begin position="95"/>
        <end position="118"/>
    </location>
</feature>
<evidence type="ECO:0000313" key="2">
    <source>
        <dbReference type="EMBL" id="CAH1449336.1"/>
    </source>
</evidence>
<feature type="transmembrane region" description="Helical" evidence="1">
    <location>
        <begin position="232"/>
        <end position="249"/>
    </location>
</feature>